<evidence type="ECO:0000313" key="1">
    <source>
        <dbReference type="EMBL" id="MBW0542406.1"/>
    </source>
</evidence>
<dbReference type="EMBL" id="AVOT02047123">
    <property type="protein sequence ID" value="MBW0542406.1"/>
    <property type="molecule type" value="Genomic_DNA"/>
</dbReference>
<proteinExistence type="predicted"/>
<organism evidence="1 2">
    <name type="scientific">Austropuccinia psidii MF-1</name>
    <dbReference type="NCBI Taxonomy" id="1389203"/>
    <lineage>
        <taxon>Eukaryota</taxon>
        <taxon>Fungi</taxon>
        <taxon>Dikarya</taxon>
        <taxon>Basidiomycota</taxon>
        <taxon>Pucciniomycotina</taxon>
        <taxon>Pucciniomycetes</taxon>
        <taxon>Pucciniales</taxon>
        <taxon>Sphaerophragmiaceae</taxon>
        <taxon>Austropuccinia</taxon>
    </lineage>
</organism>
<sequence length="142" mass="15856">MSSHDVGFAADFFDAFHPFTTEELEDLILRIPPTNRLRKPVWEWLTANGPYPTFPPSPLALGDIWSAPDDSPNHCEPTPVAASAFYSFLNGEVHPRLLDPQPSSLLCSKKSVQKIPRGPTTFALLMIWVALFTLLSEADHRL</sequence>
<name>A0A9Q3FRZ6_9BASI</name>
<comment type="caution">
    <text evidence="1">The sequence shown here is derived from an EMBL/GenBank/DDBJ whole genome shotgun (WGS) entry which is preliminary data.</text>
</comment>
<gene>
    <name evidence="1" type="ORF">O181_082121</name>
</gene>
<reference evidence="1" key="1">
    <citation type="submission" date="2021-03" db="EMBL/GenBank/DDBJ databases">
        <title>Draft genome sequence of rust myrtle Austropuccinia psidii MF-1, a brazilian biotype.</title>
        <authorList>
            <person name="Quecine M.C."/>
            <person name="Pachon D.M.R."/>
            <person name="Bonatelli M.L."/>
            <person name="Correr F.H."/>
            <person name="Franceschini L.M."/>
            <person name="Leite T.F."/>
            <person name="Margarido G.R.A."/>
            <person name="Almeida C.A."/>
            <person name="Ferrarezi J.A."/>
            <person name="Labate C.A."/>
        </authorList>
    </citation>
    <scope>NUCLEOTIDE SEQUENCE</scope>
    <source>
        <strain evidence="1">MF-1</strain>
    </source>
</reference>
<dbReference type="AlphaFoldDB" id="A0A9Q3FRZ6"/>
<dbReference type="Proteomes" id="UP000765509">
    <property type="component" value="Unassembled WGS sequence"/>
</dbReference>
<evidence type="ECO:0000313" key="2">
    <source>
        <dbReference type="Proteomes" id="UP000765509"/>
    </source>
</evidence>
<keyword evidence="2" id="KW-1185">Reference proteome</keyword>
<accession>A0A9Q3FRZ6</accession>
<protein>
    <submittedName>
        <fullName evidence="1">Uncharacterized protein</fullName>
    </submittedName>
</protein>
<feature type="non-terminal residue" evidence="1">
    <location>
        <position position="142"/>
    </location>
</feature>